<proteinExistence type="predicted"/>
<protein>
    <submittedName>
        <fullName evidence="1">Uncharacterized protein</fullName>
    </submittedName>
</protein>
<accession>A0A485LX04</accession>
<dbReference type="AlphaFoldDB" id="A0A485LX04"/>
<reference evidence="1" key="1">
    <citation type="submission" date="2019-03" db="EMBL/GenBank/DDBJ databases">
        <authorList>
            <person name="Hao L."/>
        </authorList>
    </citation>
    <scope>NUCLEOTIDE SEQUENCE</scope>
</reference>
<gene>
    <name evidence="1" type="ORF">SCFA_20009</name>
</gene>
<dbReference type="EMBL" id="CAADRN010000112">
    <property type="protein sequence ID" value="VFU13068.1"/>
    <property type="molecule type" value="Genomic_DNA"/>
</dbReference>
<evidence type="ECO:0000313" key="1">
    <source>
        <dbReference type="EMBL" id="VFU13068.1"/>
    </source>
</evidence>
<name>A0A485LX04_9ZZZZ</name>
<organism evidence="1">
    <name type="scientific">anaerobic digester metagenome</name>
    <dbReference type="NCBI Taxonomy" id="1263854"/>
    <lineage>
        <taxon>unclassified sequences</taxon>
        <taxon>metagenomes</taxon>
        <taxon>ecological metagenomes</taxon>
    </lineage>
</organism>
<sequence>MESAYNDEMDKNPGLTEDSFYQVENGKMLLEDIVNVGVCP</sequence>